<reference evidence="1" key="2">
    <citation type="journal article" date="2022" name="New Phytol.">
        <title>Evolutionary transition to the ectomycorrhizal habit in the genomes of a hyperdiverse lineage of mushroom-forming fungi.</title>
        <authorList>
            <person name="Looney B."/>
            <person name="Miyauchi S."/>
            <person name="Morin E."/>
            <person name="Drula E."/>
            <person name="Courty P.E."/>
            <person name="Kohler A."/>
            <person name="Kuo A."/>
            <person name="LaButti K."/>
            <person name="Pangilinan J."/>
            <person name="Lipzen A."/>
            <person name="Riley R."/>
            <person name="Andreopoulos W."/>
            <person name="He G."/>
            <person name="Johnson J."/>
            <person name="Nolan M."/>
            <person name="Tritt A."/>
            <person name="Barry K.W."/>
            <person name="Grigoriev I.V."/>
            <person name="Nagy L.G."/>
            <person name="Hibbett D."/>
            <person name="Henrissat B."/>
            <person name="Matheny P.B."/>
            <person name="Labbe J."/>
            <person name="Martin F.M."/>
        </authorList>
    </citation>
    <scope>NUCLEOTIDE SEQUENCE</scope>
    <source>
        <strain evidence="1">FP105234-sp</strain>
    </source>
</reference>
<organism evidence="1 2">
    <name type="scientific">Auriscalpium vulgare</name>
    <dbReference type="NCBI Taxonomy" id="40419"/>
    <lineage>
        <taxon>Eukaryota</taxon>
        <taxon>Fungi</taxon>
        <taxon>Dikarya</taxon>
        <taxon>Basidiomycota</taxon>
        <taxon>Agaricomycotina</taxon>
        <taxon>Agaricomycetes</taxon>
        <taxon>Russulales</taxon>
        <taxon>Auriscalpiaceae</taxon>
        <taxon>Auriscalpium</taxon>
    </lineage>
</organism>
<proteinExistence type="predicted"/>
<gene>
    <name evidence="1" type="ORF">FA95DRAFT_1681999</name>
</gene>
<accession>A0ACB8RHC1</accession>
<evidence type="ECO:0000313" key="2">
    <source>
        <dbReference type="Proteomes" id="UP000814033"/>
    </source>
</evidence>
<evidence type="ECO:0000313" key="1">
    <source>
        <dbReference type="EMBL" id="KAI0043304.1"/>
    </source>
</evidence>
<protein>
    <submittedName>
        <fullName evidence="1">Uncharacterized protein</fullName>
    </submittedName>
</protein>
<sequence>MINDFDYCARRGNVSMHRAASRAATCQFRVLPDSFPWPLNLQTTPAQSSSLFSGIIFSTYGLANMEDEVEQNPGESAVSFWSSTLLSRLSFLPGCSPKTALARLKSERTAVVSLLATLDAHINAVAPVSRLPPELLCRVFSNLVEEEEEEGYLQPGMDRFPRTMPWVRLSHVCRHWRDVALNDPTFWARLNLPLPPQWADAIISRSQGSPLFLSCRYNSYAVTMPVTWLPIDSLENVQHMELLPGHNCSGIDLARVLSSPAPLLEDVSIVAAPLPVVTLSTPFFADHAPRLRKLAICNVRGSLWTSSFLRNLVCFHVSGCVQPPRSMREFMIALQQLNRLEVLGLHNCFPSFSTSRPSDTSQTAQLPLLRQLKIAGTASECVGFLHHVQTPSTATLSIQYFVAGDLSEFTALCSFLAPSRGAFRCVRLLYETSKLAIKAYHDTFCDPPDRRLFMTHRLGLCDEILLFMRALFRDGGMLRHCFELDLEVLVSMTPTMWLDTFGVAAEVQQMNVVSRGGIGFCLALSATAEGDMWRMGNGTGTGAVVWPKLQRLQLSDVDFQHHFVDDEEFGVGPENTGMSVGEVLLRALEHRQRCGARLVELELEDCDETEQWVREAEGFVGRVSAVKLWSDDHSNDVDEDDKEQESSGNDSVDGSNVEVSSEDEDD</sequence>
<comment type="caution">
    <text evidence="1">The sequence shown here is derived from an EMBL/GenBank/DDBJ whole genome shotgun (WGS) entry which is preliminary data.</text>
</comment>
<reference evidence="1" key="1">
    <citation type="submission" date="2021-02" db="EMBL/GenBank/DDBJ databases">
        <authorList>
            <consortium name="DOE Joint Genome Institute"/>
            <person name="Ahrendt S."/>
            <person name="Looney B.P."/>
            <person name="Miyauchi S."/>
            <person name="Morin E."/>
            <person name="Drula E."/>
            <person name="Courty P.E."/>
            <person name="Chicoki N."/>
            <person name="Fauchery L."/>
            <person name="Kohler A."/>
            <person name="Kuo A."/>
            <person name="Labutti K."/>
            <person name="Pangilinan J."/>
            <person name="Lipzen A."/>
            <person name="Riley R."/>
            <person name="Andreopoulos W."/>
            <person name="He G."/>
            <person name="Johnson J."/>
            <person name="Barry K.W."/>
            <person name="Grigoriev I.V."/>
            <person name="Nagy L."/>
            <person name="Hibbett D."/>
            <person name="Henrissat B."/>
            <person name="Matheny P.B."/>
            <person name="Labbe J."/>
            <person name="Martin F."/>
        </authorList>
    </citation>
    <scope>NUCLEOTIDE SEQUENCE</scope>
    <source>
        <strain evidence="1">FP105234-sp</strain>
    </source>
</reference>
<dbReference type="EMBL" id="MU276024">
    <property type="protein sequence ID" value="KAI0043304.1"/>
    <property type="molecule type" value="Genomic_DNA"/>
</dbReference>
<name>A0ACB8RHC1_9AGAM</name>
<dbReference type="Proteomes" id="UP000814033">
    <property type="component" value="Unassembled WGS sequence"/>
</dbReference>
<keyword evidence="2" id="KW-1185">Reference proteome</keyword>